<dbReference type="Proteomes" id="UP000009081">
    <property type="component" value="Plasmid megaplasmid"/>
</dbReference>
<reference evidence="1 2" key="1">
    <citation type="journal article" date="2009" name="PLoS ONE">
        <title>Methylobacterium genome sequences: a reference blueprint to investigate microbial metabolism of C1 compounds from natural and industrial sources.</title>
        <authorList>
            <person name="Vuilleumier S."/>
            <person name="Chistoserdova L."/>
            <person name="Lee M.-C."/>
            <person name="Bringel F."/>
            <person name="Lajus A."/>
            <person name="Zhou Y."/>
            <person name="Gourion B."/>
            <person name="Barbe V."/>
            <person name="Chang J."/>
            <person name="Cruveiller S."/>
            <person name="Dossat C."/>
            <person name="Gillett W."/>
            <person name="Gruffaz C."/>
            <person name="Haugen E."/>
            <person name="Hourcade E."/>
            <person name="Levy R."/>
            <person name="Mangenot S."/>
            <person name="Muller E."/>
            <person name="Nadalig T."/>
            <person name="Pagni M."/>
            <person name="Penny C."/>
            <person name="Peyraud R."/>
            <person name="Robinson D.G."/>
            <person name="Roche D."/>
            <person name="Rouy Z."/>
            <person name="Saenampechek C."/>
            <person name="Salvignol G."/>
            <person name="Vallenet D."/>
            <person name="Wu Z."/>
            <person name="Marx C.J."/>
            <person name="Vorholt J.A."/>
            <person name="Olson M.V."/>
            <person name="Kaul R."/>
            <person name="Weissenbach J."/>
            <person name="Medigue C."/>
            <person name="Lidstrom M.E."/>
        </authorList>
    </citation>
    <scope>NUCLEOTIDE SEQUENCE [LARGE SCALE GENOMIC DNA]</scope>
    <source>
        <strain evidence="2">ATCC 14718 / DSM 1338 / JCM 2805 / NCIMB 9133 / AM1</strain>
    </source>
</reference>
<keyword evidence="1" id="KW-0614">Plasmid</keyword>
<dbReference type="HOGENOM" id="CLU_2046932_0_0_5"/>
<name>C5B425_METEA</name>
<dbReference type="KEGG" id="mea:Mex_2p0335"/>
<keyword evidence="2" id="KW-1185">Reference proteome</keyword>
<organism evidence="1 2">
    <name type="scientific">Methylorubrum extorquens (strain ATCC 14718 / DSM 1338 / JCM 2805 / NCIMB 9133 / AM1)</name>
    <name type="common">Methylobacterium extorquens</name>
    <dbReference type="NCBI Taxonomy" id="272630"/>
    <lineage>
        <taxon>Bacteria</taxon>
        <taxon>Pseudomonadati</taxon>
        <taxon>Pseudomonadota</taxon>
        <taxon>Alphaproteobacteria</taxon>
        <taxon>Hyphomicrobiales</taxon>
        <taxon>Methylobacteriaceae</taxon>
        <taxon>Methylorubrum</taxon>
    </lineage>
</organism>
<gene>
    <name evidence="1" type="ordered locus">MexAM1_META2p0335</name>
</gene>
<protein>
    <submittedName>
        <fullName evidence="1">Uncharacterized protein</fullName>
    </submittedName>
</protein>
<dbReference type="OrthoDB" id="7868888at2"/>
<dbReference type="RefSeq" id="WP_003596472.1">
    <property type="nucleotide sequence ID" value="NC_012811.1"/>
</dbReference>
<geneLocation type="plasmid" evidence="1 2">
    <name>megaplasmid</name>
</geneLocation>
<evidence type="ECO:0000313" key="2">
    <source>
        <dbReference type="Proteomes" id="UP000009081"/>
    </source>
</evidence>
<dbReference type="EMBL" id="CP001511">
    <property type="protein sequence ID" value="ACS43207.1"/>
    <property type="molecule type" value="Genomic_DNA"/>
</dbReference>
<proteinExistence type="predicted"/>
<accession>C5B425</accession>
<sequence>MTTESSPSSPLADDRVARLVAAAEAVLRSRAEAVDGDAELAALRAALVPLSAEARRVFHPKRGHAYVVGGVIEMQISYGPFAAAEGKRVQVYHYADGTSWGRFVEEFEDGRFVPHGGGAV</sequence>
<evidence type="ECO:0000313" key="1">
    <source>
        <dbReference type="EMBL" id="ACS43207.1"/>
    </source>
</evidence>
<dbReference type="AlphaFoldDB" id="C5B425"/>